<dbReference type="RefSeq" id="WP_381839741.1">
    <property type="nucleotide sequence ID" value="NZ_JBHYTS010000003.1"/>
</dbReference>
<keyword evidence="1" id="KW-1133">Transmembrane helix</keyword>
<organism evidence="2 3">
    <name type="scientific">Streptomyces anandii</name>
    <dbReference type="NCBI Taxonomy" id="285454"/>
    <lineage>
        <taxon>Bacteria</taxon>
        <taxon>Bacillati</taxon>
        <taxon>Actinomycetota</taxon>
        <taxon>Actinomycetes</taxon>
        <taxon>Kitasatosporales</taxon>
        <taxon>Streptomycetaceae</taxon>
        <taxon>Streptomyces</taxon>
    </lineage>
</organism>
<reference evidence="2 3" key="1">
    <citation type="submission" date="2024-09" db="EMBL/GenBank/DDBJ databases">
        <title>The Natural Products Discovery Center: Release of the First 8490 Sequenced Strains for Exploring Actinobacteria Biosynthetic Diversity.</title>
        <authorList>
            <person name="Kalkreuter E."/>
            <person name="Kautsar S.A."/>
            <person name="Yang D."/>
            <person name="Bader C.D."/>
            <person name="Teijaro C.N."/>
            <person name="Fluegel L."/>
            <person name="Davis C.M."/>
            <person name="Simpson J.R."/>
            <person name="Lauterbach L."/>
            <person name="Steele A.D."/>
            <person name="Gui C."/>
            <person name="Meng S."/>
            <person name="Li G."/>
            <person name="Viehrig K."/>
            <person name="Ye F."/>
            <person name="Su P."/>
            <person name="Kiefer A.F."/>
            <person name="Nichols A."/>
            <person name="Cepeda A.J."/>
            <person name="Yan W."/>
            <person name="Fan B."/>
            <person name="Jiang Y."/>
            <person name="Adhikari A."/>
            <person name="Zheng C.-J."/>
            <person name="Schuster L."/>
            <person name="Cowan T.M."/>
            <person name="Smanski M.J."/>
            <person name="Chevrette M.G."/>
            <person name="De Carvalho L.P.S."/>
            <person name="Shen B."/>
        </authorList>
    </citation>
    <scope>NUCLEOTIDE SEQUENCE [LARGE SCALE GENOMIC DNA]</scope>
    <source>
        <strain evidence="2 3">NPDC059500</strain>
    </source>
</reference>
<comment type="caution">
    <text evidence="2">The sequence shown here is derived from an EMBL/GenBank/DDBJ whole genome shotgun (WGS) entry which is preliminary data.</text>
</comment>
<feature type="transmembrane region" description="Helical" evidence="1">
    <location>
        <begin position="378"/>
        <end position="396"/>
    </location>
</feature>
<protein>
    <recommendedName>
        <fullName evidence="4">Integral membrane protein</fullName>
    </recommendedName>
</protein>
<evidence type="ECO:0008006" key="4">
    <source>
        <dbReference type="Google" id="ProtNLM"/>
    </source>
</evidence>
<dbReference type="EMBL" id="JBHYTS010000003">
    <property type="protein sequence ID" value="MFE1749664.1"/>
    <property type="molecule type" value="Genomic_DNA"/>
</dbReference>
<keyword evidence="3" id="KW-1185">Reference proteome</keyword>
<keyword evidence="1" id="KW-0812">Transmembrane</keyword>
<accession>A0ABW6GZA1</accession>
<evidence type="ECO:0000313" key="2">
    <source>
        <dbReference type="EMBL" id="MFE1749664.1"/>
    </source>
</evidence>
<dbReference type="Proteomes" id="UP001599756">
    <property type="component" value="Unassembled WGS sequence"/>
</dbReference>
<evidence type="ECO:0000313" key="3">
    <source>
        <dbReference type="Proteomes" id="UP001599756"/>
    </source>
</evidence>
<feature type="transmembrane region" description="Helical" evidence="1">
    <location>
        <begin position="191"/>
        <end position="215"/>
    </location>
</feature>
<feature type="transmembrane region" description="Helical" evidence="1">
    <location>
        <begin position="57"/>
        <end position="76"/>
    </location>
</feature>
<evidence type="ECO:0000256" key="1">
    <source>
        <dbReference type="SAM" id="Phobius"/>
    </source>
</evidence>
<sequence length="420" mass="45028">MAQLSVEAVRAEAERYRDRATASCAIALNAEETALVGRVVARAAARRAIYEEVTKEWWPLAIPGGILLAAAFPWVVRLLTVHRNDEVSLGLPWLNHVIDTHDTPAPPSASLWIGLGFLFFSAAGVMVLRAQHLHLRQPRGRSLRAVRMALLQALVLGLGTVSLFFFAYSGGVHGGQWPAARDATVRLAAKGAQAVLAVLVIGLVVLVWVSMCLTLTKWVVRPVLRPYDLLLLALVDVCEVTRAHRGTWFQERSRKAVERALEKAARRAETALPARPFPGGRGPARADTLRLAAVVRQHRTPIARAGGPASFDVVTRSLWAGVLALIDDDWETLTAAAPPVTALSRLRRTAAAVWPPVVLLTAAVALPLIPAVAQAPDVAGGVRVTLIITAVLSLVLPRDSSAKASILDAVGKALSSRADK</sequence>
<feature type="transmembrane region" description="Helical" evidence="1">
    <location>
        <begin position="109"/>
        <end position="128"/>
    </location>
</feature>
<keyword evidence="1" id="KW-0472">Membrane</keyword>
<name>A0ABW6GZA1_9ACTN</name>
<gene>
    <name evidence="2" type="ORF">ACFW88_03750</name>
</gene>
<proteinExistence type="predicted"/>
<feature type="transmembrane region" description="Helical" evidence="1">
    <location>
        <begin position="149"/>
        <end position="171"/>
    </location>
</feature>
<feature type="transmembrane region" description="Helical" evidence="1">
    <location>
        <begin position="353"/>
        <end position="372"/>
    </location>
</feature>